<keyword evidence="2" id="KW-1185">Reference proteome</keyword>
<evidence type="ECO:0000313" key="1">
    <source>
        <dbReference type="EMBL" id="QDT89493.1"/>
    </source>
</evidence>
<name>A0A517V906_9PLAN</name>
<dbReference type="AlphaFoldDB" id="A0A517V906"/>
<organism evidence="1 2">
    <name type="scientific">Gimesia algae</name>
    <dbReference type="NCBI Taxonomy" id="2527971"/>
    <lineage>
        <taxon>Bacteria</taxon>
        <taxon>Pseudomonadati</taxon>
        <taxon>Planctomycetota</taxon>
        <taxon>Planctomycetia</taxon>
        <taxon>Planctomycetales</taxon>
        <taxon>Planctomycetaceae</taxon>
        <taxon>Gimesia</taxon>
    </lineage>
</organism>
<proteinExistence type="predicted"/>
<dbReference type="EMBL" id="CP036343">
    <property type="protein sequence ID" value="QDT89493.1"/>
    <property type="molecule type" value="Genomic_DNA"/>
</dbReference>
<sequence>MIENDTWNNYQYNYNAILSVKQNRFRNILSERLQDL</sequence>
<reference evidence="1 2" key="1">
    <citation type="submission" date="2019-02" db="EMBL/GenBank/DDBJ databases">
        <title>Deep-cultivation of Planctomycetes and their phenomic and genomic characterization uncovers novel biology.</title>
        <authorList>
            <person name="Wiegand S."/>
            <person name="Jogler M."/>
            <person name="Boedeker C."/>
            <person name="Pinto D."/>
            <person name="Vollmers J."/>
            <person name="Rivas-Marin E."/>
            <person name="Kohn T."/>
            <person name="Peeters S.H."/>
            <person name="Heuer A."/>
            <person name="Rast P."/>
            <person name="Oberbeckmann S."/>
            <person name="Bunk B."/>
            <person name="Jeske O."/>
            <person name="Meyerdierks A."/>
            <person name="Storesund J.E."/>
            <person name="Kallscheuer N."/>
            <person name="Luecker S."/>
            <person name="Lage O.M."/>
            <person name="Pohl T."/>
            <person name="Merkel B.J."/>
            <person name="Hornburger P."/>
            <person name="Mueller R.-W."/>
            <person name="Bruemmer F."/>
            <person name="Labrenz M."/>
            <person name="Spormann A.M."/>
            <person name="Op den Camp H."/>
            <person name="Overmann J."/>
            <person name="Amann R."/>
            <person name="Jetten M.S.M."/>
            <person name="Mascher T."/>
            <person name="Medema M.H."/>
            <person name="Devos D.P."/>
            <person name="Kaster A.-K."/>
            <person name="Ovreas L."/>
            <person name="Rohde M."/>
            <person name="Galperin M.Y."/>
            <person name="Jogler C."/>
        </authorList>
    </citation>
    <scope>NUCLEOTIDE SEQUENCE [LARGE SCALE GENOMIC DNA]</scope>
    <source>
        <strain evidence="1 2">Pan161</strain>
    </source>
</reference>
<accession>A0A517V906</accession>
<dbReference type="KEGG" id="gax:Pan161_11230"/>
<gene>
    <name evidence="1" type="ORF">Pan161_11230</name>
</gene>
<dbReference type="Proteomes" id="UP000316855">
    <property type="component" value="Chromosome"/>
</dbReference>
<evidence type="ECO:0000313" key="2">
    <source>
        <dbReference type="Proteomes" id="UP000316855"/>
    </source>
</evidence>
<protein>
    <submittedName>
        <fullName evidence="1">Uncharacterized protein</fullName>
    </submittedName>
</protein>